<gene>
    <name evidence="1" type="ORF">ACFQEY_00815</name>
</gene>
<proteinExistence type="predicted"/>
<dbReference type="EMBL" id="JBHSXI010000001">
    <property type="protein sequence ID" value="MFC6887599.1"/>
    <property type="molecule type" value="Genomic_DNA"/>
</dbReference>
<organism evidence="1 2">
    <name type="scientific">Halorubrum trueperi</name>
    <dbReference type="NCBI Taxonomy" id="2004704"/>
    <lineage>
        <taxon>Archaea</taxon>
        <taxon>Methanobacteriati</taxon>
        <taxon>Methanobacteriota</taxon>
        <taxon>Stenosarchaea group</taxon>
        <taxon>Halobacteria</taxon>
        <taxon>Halobacteriales</taxon>
        <taxon>Haloferacaceae</taxon>
        <taxon>Halorubrum</taxon>
    </lineage>
</organism>
<accession>A0ABD5UIF5</accession>
<name>A0ABD5UIF5_9EURY</name>
<comment type="caution">
    <text evidence="1">The sequence shown here is derived from an EMBL/GenBank/DDBJ whole genome shotgun (WGS) entry which is preliminary data.</text>
</comment>
<dbReference type="RefSeq" id="WP_379763821.1">
    <property type="nucleotide sequence ID" value="NZ_JBHSXI010000001.1"/>
</dbReference>
<dbReference type="AlphaFoldDB" id="A0ABD5UIF5"/>
<evidence type="ECO:0000313" key="1">
    <source>
        <dbReference type="EMBL" id="MFC6887599.1"/>
    </source>
</evidence>
<keyword evidence="2" id="KW-1185">Reference proteome</keyword>
<evidence type="ECO:0000313" key="2">
    <source>
        <dbReference type="Proteomes" id="UP001596333"/>
    </source>
</evidence>
<reference evidence="1 2" key="1">
    <citation type="journal article" date="2019" name="Int. J. Syst. Evol. Microbiol.">
        <title>The Global Catalogue of Microorganisms (GCM) 10K type strain sequencing project: providing services to taxonomists for standard genome sequencing and annotation.</title>
        <authorList>
            <consortium name="The Broad Institute Genomics Platform"/>
            <consortium name="The Broad Institute Genome Sequencing Center for Infectious Disease"/>
            <person name="Wu L."/>
            <person name="Ma J."/>
        </authorList>
    </citation>
    <scope>NUCLEOTIDE SEQUENCE [LARGE SCALE GENOMIC DNA]</scope>
    <source>
        <strain evidence="1 2">Y73</strain>
    </source>
</reference>
<protein>
    <recommendedName>
        <fullName evidence="3">DNA primase/polymerase bifunctional N-terminal domain-containing protein</fullName>
    </recommendedName>
</protein>
<evidence type="ECO:0008006" key="3">
    <source>
        <dbReference type="Google" id="ProtNLM"/>
    </source>
</evidence>
<sequence length="422" mass="48984">MTSPESNTHDCLNVSDKSDNIEKYLEIFGETPVFNSVKAGEKAGFKNWDNPDKLKTANEIGFLLSRHRNIGIRLGVQTDRGYTVVFDKESYGDIPDNLLESISELAVASWQSQSGGDNNLLTVTQEAYEYLDQFKTKVTFEGDKHDLELLTSGYALVPPSRIDEDHKYDDLRTNPEAPTVNIDALRDILTHIPVSRKNEGNTSNQSEKQHTAVEIDTLPDSFDIESYCEDNLPGTDSFRERLNHVITDIDKVNELWFAEPEDQSENEIALRRELAWYFYGDKIIIQYIFEQMLPEFRGKELKYGNNETHTKDVLDFEEYVSRPYYINALSFNFREQLANKIHQYETVTATKIHNDGLINTNTLEKYDARTIRRGLQLFKELDLIERNSKTEYENKRIDEQYLEELEKVNNNPDYMPIKHPDY</sequence>
<dbReference type="Proteomes" id="UP001596333">
    <property type="component" value="Unassembled WGS sequence"/>
</dbReference>